<protein>
    <recommendedName>
        <fullName evidence="2">HTH psq-type domain-containing protein</fullName>
    </recommendedName>
</protein>
<reference evidence="3 4" key="1">
    <citation type="submission" date="2020-07" db="EMBL/GenBank/DDBJ databases">
        <title>Sequencing the genomes of 1000 actinobacteria strains.</title>
        <authorList>
            <person name="Klenk H.-P."/>
        </authorList>
    </citation>
    <scope>NUCLEOTIDE SEQUENCE [LARGE SCALE GENOMIC DNA]</scope>
    <source>
        <strain evidence="3 4">DSM 45975</strain>
    </source>
</reference>
<proteinExistence type="predicted"/>
<organism evidence="3 4">
    <name type="scientific">Halosaccharopolyspora lacisalsi</name>
    <dbReference type="NCBI Taxonomy" id="1000566"/>
    <lineage>
        <taxon>Bacteria</taxon>
        <taxon>Bacillati</taxon>
        <taxon>Actinomycetota</taxon>
        <taxon>Actinomycetes</taxon>
        <taxon>Pseudonocardiales</taxon>
        <taxon>Pseudonocardiaceae</taxon>
        <taxon>Halosaccharopolyspora</taxon>
    </lineage>
</organism>
<evidence type="ECO:0000313" key="4">
    <source>
        <dbReference type="Proteomes" id="UP000569329"/>
    </source>
</evidence>
<feature type="region of interest" description="Disordered" evidence="1">
    <location>
        <begin position="1"/>
        <end position="33"/>
    </location>
</feature>
<dbReference type="RefSeq" id="WP_182544502.1">
    <property type="nucleotide sequence ID" value="NZ_JACGWZ010000003.1"/>
</dbReference>
<comment type="caution">
    <text evidence="3">The sequence shown here is derived from an EMBL/GenBank/DDBJ whole genome shotgun (WGS) entry which is preliminary data.</text>
</comment>
<dbReference type="InterPro" id="IPR007889">
    <property type="entry name" value="HTH_Psq"/>
</dbReference>
<feature type="domain" description="HTH psq-type" evidence="2">
    <location>
        <begin position="55"/>
        <end position="79"/>
    </location>
</feature>
<sequence length="86" mass="9910">MARTDAQRTRDYRARQRRRNPPMRRPGENIDRAGRSWRILTDQQVRGIRARLTDDDAPSRVAVAREYGVHPSTISQIAAGRRRATA</sequence>
<keyword evidence="4" id="KW-1185">Reference proteome</keyword>
<evidence type="ECO:0000256" key="1">
    <source>
        <dbReference type="SAM" id="MobiDB-lite"/>
    </source>
</evidence>
<accession>A0A839DWP5</accession>
<dbReference type="GO" id="GO:0003677">
    <property type="term" value="F:DNA binding"/>
    <property type="evidence" value="ECO:0007669"/>
    <property type="project" value="InterPro"/>
</dbReference>
<gene>
    <name evidence="3" type="ORF">FHX42_002651</name>
</gene>
<dbReference type="EMBL" id="JACGWZ010000003">
    <property type="protein sequence ID" value="MBA8825300.1"/>
    <property type="molecule type" value="Genomic_DNA"/>
</dbReference>
<dbReference type="Pfam" id="PF04218">
    <property type="entry name" value="CENP-B_N"/>
    <property type="match status" value="1"/>
</dbReference>
<dbReference type="AlphaFoldDB" id="A0A839DWP5"/>
<name>A0A839DWP5_9PSEU</name>
<evidence type="ECO:0000259" key="2">
    <source>
        <dbReference type="Pfam" id="PF04218"/>
    </source>
</evidence>
<feature type="compositionally biased region" description="Basic and acidic residues" evidence="1">
    <location>
        <begin position="1"/>
        <end position="14"/>
    </location>
</feature>
<evidence type="ECO:0000313" key="3">
    <source>
        <dbReference type="EMBL" id="MBA8825300.1"/>
    </source>
</evidence>
<dbReference type="Proteomes" id="UP000569329">
    <property type="component" value="Unassembled WGS sequence"/>
</dbReference>